<keyword evidence="1" id="KW-0812">Transmembrane</keyword>
<dbReference type="SUPFAM" id="SSF53756">
    <property type="entry name" value="UDP-Glycosyltransferase/glycogen phosphorylase"/>
    <property type="match status" value="1"/>
</dbReference>
<dbReference type="AlphaFoldDB" id="A0A1V9Y6Q0"/>
<reference evidence="2 3" key="1">
    <citation type="journal article" date="2014" name="Genome Biol. Evol.">
        <title>The secreted proteins of Achlya hypogyna and Thraustotheca clavata identify the ancestral oomycete secretome and reveal gene acquisitions by horizontal gene transfer.</title>
        <authorList>
            <person name="Misner I."/>
            <person name="Blouin N."/>
            <person name="Leonard G."/>
            <person name="Richards T.A."/>
            <person name="Lane C.E."/>
        </authorList>
    </citation>
    <scope>NUCLEOTIDE SEQUENCE [LARGE SCALE GENOMIC DNA]</scope>
    <source>
        <strain evidence="2 3">ATCC 34112</strain>
    </source>
</reference>
<gene>
    <name evidence="2" type="ORF">THRCLA_11763</name>
</gene>
<dbReference type="OrthoDB" id="2100592at2759"/>
<dbReference type="Proteomes" id="UP000243217">
    <property type="component" value="Unassembled WGS sequence"/>
</dbReference>
<keyword evidence="1" id="KW-0472">Membrane</keyword>
<keyword evidence="1" id="KW-1133">Transmembrane helix</keyword>
<evidence type="ECO:0000313" key="3">
    <source>
        <dbReference type="Proteomes" id="UP000243217"/>
    </source>
</evidence>
<evidence type="ECO:0008006" key="4">
    <source>
        <dbReference type="Google" id="ProtNLM"/>
    </source>
</evidence>
<protein>
    <recommendedName>
        <fullName evidence="4">Glycosyl transferase family 1 domain-containing protein</fullName>
    </recommendedName>
</protein>
<accession>A0A1V9Y6Q0</accession>
<keyword evidence="3" id="KW-1185">Reference proteome</keyword>
<evidence type="ECO:0000313" key="2">
    <source>
        <dbReference type="EMBL" id="OQR81405.1"/>
    </source>
</evidence>
<evidence type="ECO:0000256" key="1">
    <source>
        <dbReference type="SAM" id="Phobius"/>
    </source>
</evidence>
<organism evidence="2 3">
    <name type="scientific">Thraustotheca clavata</name>
    <dbReference type="NCBI Taxonomy" id="74557"/>
    <lineage>
        <taxon>Eukaryota</taxon>
        <taxon>Sar</taxon>
        <taxon>Stramenopiles</taxon>
        <taxon>Oomycota</taxon>
        <taxon>Saprolegniomycetes</taxon>
        <taxon>Saprolegniales</taxon>
        <taxon>Achlyaceae</taxon>
        <taxon>Thraustotheca</taxon>
    </lineage>
</organism>
<name>A0A1V9Y6Q0_9STRA</name>
<sequence>MNEQNPYREHNVACYGLRPSRLILLSVLATCALVQLILFGAYNDYGFDLNLRAPSKYDHNLLLSDLLLMNTFNDVCLEAKDAVISFKMNGTDENPLLLEENMDHATLIQHLSDCHDVDIFLPKDLRSHGYCEDGMAYVQFLRARALPHWVFDIQLRNEDDEILTYFDLCPKTPLILMNHYWRGVPEMAKFPDEKPIILMPNIEMHELRAEHYWRVDYVLCKTKDCYRRVDAWYKQEGNPRKSRVLYTQHTSSDPTTLAKYHWKKHTPVLDGIGRIKPRNFRDIHFFHANGHSTQKSTRQILDCWARRPDLPMLELYSLDYGTRDHYNQIFENAKPNNIAFHWGEDIDVLRFGKLLAEATAILCPSKMEGFGHYINQARASGALVLTTNGTPMNELVDEDSGVLIKADPIPSEGNQLFAPNFKYKHGLMNSTSLEFEVHGHYICEAIDRVLGLPSHELERRANIGRDRYLEQIKFFRRKMTEFIGELTGQSTFKNELAEEEEDR</sequence>
<dbReference type="EMBL" id="JNBS01005003">
    <property type="protein sequence ID" value="OQR81405.1"/>
    <property type="molecule type" value="Genomic_DNA"/>
</dbReference>
<dbReference type="Gene3D" id="3.40.50.2000">
    <property type="entry name" value="Glycogen Phosphorylase B"/>
    <property type="match status" value="1"/>
</dbReference>
<proteinExistence type="predicted"/>
<comment type="caution">
    <text evidence="2">The sequence shown here is derived from an EMBL/GenBank/DDBJ whole genome shotgun (WGS) entry which is preliminary data.</text>
</comment>
<feature type="transmembrane region" description="Helical" evidence="1">
    <location>
        <begin position="21"/>
        <end position="42"/>
    </location>
</feature>